<keyword evidence="2" id="KW-1185">Reference proteome</keyword>
<evidence type="ECO:0008006" key="3">
    <source>
        <dbReference type="Google" id="ProtNLM"/>
    </source>
</evidence>
<reference evidence="2" key="1">
    <citation type="submission" date="2019-06" db="EMBL/GenBank/DDBJ databases">
        <title>Alistipes onderdonkii subsp. vulgaris subsp. nov., Alistipes dispar sp. nov. and Alistipes communis sp. nov., isolated from human faeces, and creation of Alistipes onderdonkii subsp. onderdonkii subsp. nov.</title>
        <authorList>
            <person name="Sakamoto M."/>
            <person name="Ikeyama N."/>
            <person name="Ogata Y."/>
            <person name="Suda W."/>
            <person name="Iino T."/>
            <person name="Hattori M."/>
            <person name="Ohkuma M."/>
        </authorList>
    </citation>
    <scope>NUCLEOTIDE SEQUENCE [LARGE SCALE GENOMIC DNA]</scope>
    <source>
        <strain evidence="2">5CPEGH6</strain>
    </source>
</reference>
<sequence>MKRLLILLGLPLVLSSCLLNEEDKFPKSATERMNEAIEQAENVLQGAVNGWRVELYPEKSRIYGGYTMFLKFSSDGKVTAASENFDPAQTDESYYSVEPDNGPMLTFNTYNEIIHFYSDAGTGANQGIGTANGGLEGDSDFIVMEATPECVKLKGRKSGNYIRMYPLDEGVNWADELQAYVDAETEMLLGYTSCIVGDATYPLEFQSALNNFTSRVFRITLKEATETESAEVLSAPFIWTKSGAKFYEPLTIDGVTVEELSFSGEYLENAEKNVRITPKYSDNQLTVNITETTYNSLKYEITATDPDDPYIVRAFRKSEIEGMSDTQLRKSICETIASANELKKGDMTGTLSDLYDETEYVVVGLGIDPSTLNYTTKVFSAEKTTSALPADMQDAYRQWIGTWTVTSASSEVSGTSYDFIIEIRPREINSTYLIRGWGYTYLKNDYECEAKFKADGTFDIHHQICGTLSTGGQLTLFPRFVYTQGGSGYGGLISLGYGEALQASSSEDGKGAIYGYNYGLSGGGSCTITSLDYWDVRNGSNYYIQAMSPYVYKDFFAGPYTMVRTSTEYGVLGTQTSQSAPAAVQRLSTGNKAAAVRAE</sequence>
<dbReference type="PROSITE" id="PS51257">
    <property type="entry name" value="PROKAR_LIPOPROTEIN"/>
    <property type="match status" value="1"/>
</dbReference>
<evidence type="ECO:0000313" key="2">
    <source>
        <dbReference type="Proteomes" id="UP000319374"/>
    </source>
</evidence>
<dbReference type="Pfam" id="PF14135">
    <property type="entry name" value="DUF4302"/>
    <property type="match status" value="1"/>
</dbReference>
<dbReference type="EMBL" id="AP019736">
    <property type="protein sequence ID" value="BBL07488.1"/>
    <property type="molecule type" value="Genomic_DNA"/>
</dbReference>
<organism evidence="1 2">
    <name type="scientific">Alistipes dispar</name>
    <dbReference type="NCBI Taxonomy" id="2585119"/>
    <lineage>
        <taxon>Bacteria</taxon>
        <taxon>Pseudomonadati</taxon>
        <taxon>Bacteroidota</taxon>
        <taxon>Bacteroidia</taxon>
        <taxon>Bacteroidales</taxon>
        <taxon>Rikenellaceae</taxon>
        <taxon>Alistipes</taxon>
    </lineage>
</organism>
<accession>A0A4Y1X585</accession>
<dbReference type="RefSeq" id="WP_141429656.1">
    <property type="nucleotide sequence ID" value="NZ_AP019736.1"/>
</dbReference>
<dbReference type="OrthoDB" id="1150854at2"/>
<protein>
    <recommendedName>
        <fullName evidence="3">DUF4302 domain-containing protein</fullName>
    </recommendedName>
</protein>
<name>A0A4Y1X585_9BACT</name>
<dbReference type="KEGG" id="ada:A5CPEGH6_21260"/>
<dbReference type="Proteomes" id="UP000319374">
    <property type="component" value="Chromosome"/>
</dbReference>
<dbReference type="GeneID" id="98674114"/>
<gene>
    <name evidence="1" type="ORF">A5CPEGH6_21260</name>
</gene>
<dbReference type="AlphaFoldDB" id="A0A4Y1X585"/>
<dbReference type="InterPro" id="IPR025396">
    <property type="entry name" value="DUF4302"/>
</dbReference>
<evidence type="ECO:0000313" key="1">
    <source>
        <dbReference type="EMBL" id="BBL07488.1"/>
    </source>
</evidence>
<proteinExistence type="predicted"/>